<name>A0A183HUA9_9BILA</name>
<reference evidence="4" key="1">
    <citation type="submission" date="2016-06" db="UniProtKB">
        <authorList>
            <consortium name="WormBaseParasite"/>
        </authorList>
    </citation>
    <scope>IDENTIFICATION</scope>
</reference>
<dbReference type="Proteomes" id="UP000267606">
    <property type="component" value="Unassembled WGS sequence"/>
</dbReference>
<proteinExistence type="predicted"/>
<dbReference type="EMBL" id="UZAJ01015505">
    <property type="protein sequence ID" value="VDO73521.1"/>
    <property type="molecule type" value="Genomic_DNA"/>
</dbReference>
<evidence type="ECO:0000313" key="3">
    <source>
        <dbReference type="Proteomes" id="UP000267606"/>
    </source>
</evidence>
<evidence type="ECO:0000313" key="2">
    <source>
        <dbReference type="EMBL" id="VDO73521.1"/>
    </source>
</evidence>
<keyword evidence="3" id="KW-1185">Reference proteome</keyword>
<sequence>MVQAMPQVHSGSMWFRQIFGVADRISYGIGDIPIDGIMGLGWPTISTFQTATTMQNILGELDEPIMTVYMTH</sequence>
<organism evidence="4">
    <name type="scientific">Onchocerca flexuosa</name>
    <dbReference type="NCBI Taxonomy" id="387005"/>
    <lineage>
        <taxon>Eukaryota</taxon>
        <taxon>Metazoa</taxon>
        <taxon>Ecdysozoa</taxon>
        <taxon>Nematoda</taxon>
        <taxon>Chromadorea</taxon>
        <taxon>Rhabditida</taxon>
        <taxon>Spirurina</taxon>
        <taxon>Spiruromorpha</taxon>
        <taxon>Filarioidea</taxon>
        <taxon>Onchocercidae</taxon>
        <taxon>Onchocerca</taxon>
    </lineage>
</organism>
<dbReference type="Gene3D" id="2.40.70.10">
    <property type="entry name" value="Acid Proteases"/>
    <property type="match status" value="1"/>
</dbReference>
<feature type="domain" description="Peptidase A1" evidence="1">
    <location>
        <begin position="16"/>
        <end position="71"/>
    </location>
</feature>
<protein>
    <submittedName>
        <fullName evidence="4">Peptidase A1 domain-containing protein</fullName>
    </submittedName>
</protein>
<dbReference type="WBParaSite" id="OFLC_0001107101-mRNA-1">
    <property type="protein sequence ID" value="OFLC_0001107101-mRNA-1"/>
    <property type="gene ID" value="OFLC_0001107101"/>
</dbReference>
<dbReference type="STRING" id="387005.A0A183HUA9"/>
<dbReference type="AlphaFoldDB" id="A0A183HUA9"/>
<dbReference type="Pfam" id="PF00026">
    <property type="entry name" value="Asp"/>
    <property type="match status" value="1"/>
</dbReference>
<dbReference type="SUPFAM" id="SSF50630">
    <property type="entry name" value="Acid proteases"/>
    <property type="match status" value="1"/>
</dbReference>
<dbReference type="InterPro" id="IPR021109">
    <property type="entry name" value="Peptidase_aspartic_dom_sf"/>
</dbReference>
<evidence type="ECO:0000313" key="4">
    <source>
        <dbReference type="WBParaSite" id="OFLC_0001107101-mRNA-1"/>
    </source>
</evidence>
<dbReference type="InterPro" id="IPR033121">
    <property type="entry name" value="PEPTIDASE_A1"/>
</dbReference>
<gene>
    <name evidence="2" type="ORF">OFLC_LOCUS11068</name>
</gene>
<evidence type="ECO:0000259" key="1">
    <source>
        <dbReference type="Pfam" id="PF00026"/>
    </source>
</evidence>
<accession>A0A183HUA9</accession>
<reference evidence="2 3" key="2">
    <citation type="submission" date="2018-11" db="EMBL/GenBank/DDBJ databases">
        <authorList>
            <consortium name="Pathogen Informatics"/>
        </authorList>
    </citation>
    <scope>NUCLEOTIDE SEQUENCE [LARGE SCALE GENOMIC DNA]</scope>
</reference>